<reference evidence="3 4" key="1">
    <citation type="journal article" date="2021" name="Environ. Microbiol.">
        <title>Genetic insights into the dark matter of the mammalian gut microbiota through targeted genome reconstruction.</title>
        <authorList>
            <person name="Lugli G.A."/>
            <person name="Alessandri G."/>
            <person name="Milani C."/>
            <person name="Viappiani A."/>
            <person name="Fontana F."/>
            <person name="Tarracchini C."/>
            <person name="Mancabelli L."/>
            <person name="Argentini C."/>
            <person name="Ruiz L."/>
            <person name="Margolles A."/>
            <person name="van Sinderen D."/>
            <person name="Turroni F."/>
            <person name="Ventura M."/>
        </authorList>
    </citation>
    <scope>NUCLEOTIDE SEQUENCE [LARGE SCALE GENOMIC DNA]</scope>
    <source>
        <strain evidence="3 4">MA1</strain>
    </source>
</reference>
<evidence type="ECO:0000256" key="2">
    <source>
        <dbReference type="SAM" id="Phobius"/>
    </source>
</evidence>
<feature type="transmembrane region" description="Helical" evidence="2">
    <location>
        <begin position="41"/>
        <end position="62"/>
    </location>
</feature>
<proteinExistence type="predicted"/>
<dbReference type="EMBL" id="JAFEJT020000039">
    <property type="protein sequence ID" value="MCH9276443.1"/>
    <property type="molecule type" value="Genomic_DNA"/>
</dbReference>
<feature type="transmembrane region" description="Helical" evidence="2">
    <location>
        <begin position="17"/>
        <end position="35"/>
    </location>
</feature>
<accession>A0ABS9VWF8</accession>
<reference evidence="3 4" key="2">
    <citation type="journal article" date="2021" name="Syst. Appl. Microbiol.">
        <title>Phylogenetic classification of ten novel species belonging to the genus Bifidobacterium comprising B. phasiani sp. nov., B. pongonis sp. nov., B. saguinibicoloris sp. nov., B. colobi sp. nov., B. simiiventris sp. nov., B. santillanense sp. nov., B. miconis sp. nov., B. amazonense sp. nov., B. pluvialisilvae sp. nov., and B. miconisargentati sp. nov.</title>
        <authorList>
            <person name="Lugli G.A."/>
            <person name="Calvete-Torre I."/>
            <person name="Alessandri G."/>
            <person name="Milani C."/>
            <person name="Turroni F."/>
            <person name="Laiolo P."/>
            <person name="Ossiprandi M.C."/>
            <person name="Margolles A."/>
            <person name="Ruiz L."/>
            <person name="Ventura M."/>
        </authorList>
    </citation>
    <scope>NUCLEOTIDE SEQUENCE [LARGE SCALE GENOMIC DNA]</scope>
    <source>
        <strain evidence="3 4">MA1</strain>
    </source>
</reference>
<feature type="region of interest" description="Disordered" evidence="1">
    <location>
        <begin position="297"/>
        <end position="318"/>
    </location>
</feature>
<feature type="transmembrane region" description="Helical" evidence="2">
    <location>
        <begin position="155"/>
        <end position="177"/>
    </location>
</feature>
<comment type="caution">
    <text evidence="3">The sequence shown here is derived from an EMBL/GenBank/DDBJ whole genome shotgun (WGS) entry which is preliminary data.</text>
</comment>
<dbReference type="Proteomes" id="UP000710815">
    <property type="component" value="Unassembled WGS sequence"/>
</dbReference>
<evidence type="ECO:0000313" key="4">
    <source>
        <dbReference type="Proteomes" id="UP000710815"/>
    </source>
</evidence>
<keyword evidence="2" id="KW-0472">Membrane</keyword>
<feature type="transmembrane region" description="Helical" evidence="2">
    <location>
        <begin position="125"/>
        <end position="143"/>
    </location>
</feature>
<sequence>MSARQDGTAFWDRNSHLFGFLSIALLLVSVLVTYFCQSQATWVHVLTVICFLGFIASGLRWLMGKGKTLFTLCVFKICSVVFSAVGLLFLGLSFVDGDVVISDAEFVGVDSSQFDKITVDVQNNWRALGVFLVMMGITSFCAYRSEKKHVDRDYYNLLLYPFLMLAAGFFSVVPGYSVLQEEIGSAFMSFILFQFIKDLWQFDKGKASVAVNASEIKADDVVHDDMGIANALALGVRVGNVTSESFSAKNVVAEQVHIQQATAQRVRVRDLSAIGAKSGDTTVDNMTACSFKAKEVILGKDPESEKENRNSDDSNSPQ</sequence>
<evidence type="ECO:0000256" key="1">
    <source>
        <dbReference type="SAM" id="MobiDB-lite"/>
    </source>
</evidence>
<feature type="transmembrane region" description="Helical" evidence="2">
    <location>
        <begin position="69"/>
        <end position="95"/>
    </location>
</feature>
<organism evidence="3 4">
    <name type="scientific">Bifidobacterium amazonense</name>
    <dbReference type="NCBI Taxonomy" id="2809027"/>
    <lineage>
        <taxon>Bacteria</taxon>
        <taxon>Bacillati</taxon>
        <taxon>Actinomycetota</taxon>
        <taxon>Actinomycetes</taxon>
        <taxon>Bifidobacteriales</taxon>
        <taxon>Bifidobacteriaceae</taxon>
        <taxon>Bifidobacterium</taxon>
    </lineage>
</organism>
<protein>
    <submittedName>
        <fullName evidence="3">Uncharacterized protein</fullName>
    </submittedName>
</protein>
<evidence type="ECO:0000313" key="3">
    <source>
        <dbReference type="EMBL" id="MCH9276443.1"/>
    </source>
</evidence>
<keyword evidence="2" id="KW-0812">Transmembrane</keyword>
<name>A0ABS9VWF8_9BIFI</name>
<feature type="compositionally biased region" description="Basic and acidic residues" evidence="1">
    <location>
        <begin position="297"/>
        <end position="312"/>
    </location>
</feature>
<keyword evidence="4" id="KW-1185">Reference proteome</keyword>
<keyword evidence="2" id="KW-1133">Transmembrane helix</keyword>
<dbReference type="RefSeq" id="WP_241514126.1">
    <property type="nucleotide sequence ID" value="NZ_JAFEJT020000039.1"/>
</dbReference>
<gene>
    <name evidence="3" type="ORF">JS533_009220</name>
</gene>